<dbReference type="AlphaFoldDB" id="A0A813XDZ8"/>
<dbReference type="PANTHER" id="PTHR21600">
    <property type="entry name" value="MITOCHONDRIAL RNA PSEUDOURIDINE SYNTHASE"/>
    <property type="match status" value="1"/>
</dbReference>
<evidence type="ECO:0000256" key="7">
    <source>
        <dbReference type="ARBA" id="ARBA00041563"/>
    </source>
</evidence>
<evidence type="ECO:0000256" key="4">
    <source>
        <dbReference type="ARBA" id="ARBA00023235"/>
    </source>
</evidence>
<dbReference type="InterPro" id="IPR020103">
    <property type="entry name" value="PsdUridine_synth_cat_dom_sf"/>
</dbReference>
<sequence length="476" mass="55277">MKDNFKTIETTFGQIKIYKDNDEPVKTLKTTTKATKNVEKQIQTSTGDENNFFGLDTNYFDKSMLDEYKINNEIQKSNKTSDEEIPLKIEKIDKNDMNFIDGVYFENLTKISQNDSNLVSPVGQTFNTEHIDDANLGNIRDFIRKDIQKDEIQESIPIIHSKNLTENETKKLTKPKIRKTDSSHEKSTSQHKILQEDIPDWNKLTLDESAEILKKHICYHNEEEGIFAIDKPYGLPSIRGENVHLSVSKLLPALEKMLKLNYRLLMCNRLDEFTTGVMLFATNPDSARKIRTYFDSKKIIKQYVAITKHVPKDSIGEINIPLIRRSVNGVTRTYLSPNYDENTQFVLNRPHKDVDKRKNAITKYRVIDSNNNSSLMEIQPLTGFQHQIRAHLAYGLGCPILGDHKYSHHIKLAPQKLPDEILKFLKIRQSKARYVPMHLHSNQIILQEFHQNKNVFIKAKLPIHFVNNMKRLKLKF</sequence>
<dbReference type="Pfam" id="PF00849">
    <property type="entry name" value="PseudoU_synth_2"/>
    <property type="match status" value="1"/>
</dbReference>
<dbReference type="Gene3D" id="3.30.2350.10">
    <property type="entry name" value="Pseudouridine synthase"/>
    <property type="match status" value="1"/>
</dbReference>
<accession>A0A813XDZ8</accession>
<keyword evidence="10" id="KW-1185">Reference proteome</keyword>
<proteinExistence type="inferred from homology"/>
<comment type="caution">
    <text evidence="9">The sequence shown here is derived from an EMBL/GenBank/DDBJ whole genome shotgun (WGS) entry which is preliminary data.</text>
</comment>
<comment type="similarity">
    <text evidence="3">Belongs to the pseudouridine synthase RluA family.</text>
</comment>
<keyword evidence="4" id="KW-0413">Isomerase</keyword>
<comment type="catalytic activity">
    <reaction evidence="1">
        <text>a uridine in mRNA = a pseudouridine in mRNA</text>
        <dbReference type="Rhea" id="RHEA:56644"/>
        <dbReference type="Rhea" id="RHEA-COMP:14658"/>
        <dbReference type="Rhea" id="RHEA-COMP:14659"/>
        <dbReference type="ChEBI" id="CHEBI:65314"/>
        <dbReference type="ChEBI" id="CHEBI:65315"/>
    </reaction>
</comment>
<dbReference type="GO" id="GO:0009982">
    <property type="term" value="F:pseudouridine synthase activity"/>
    <property type="evidence" value="ECO:0007669"/>
    <property type="project" value="InterPro"/>
</dbReference>
<dbReference type="GO" id="GO:0001522">
    <property type="term" value="P:pseudouridine synthesis"/>
    <property type="evidence" value="ECO:0007669"/>
    <property type="project" value="InterPro"/>
</dbReference>
<feature type="domain" description="Pseudouridine synthase RsuA/RluA-like" evidence="8">
    <location>
        <begin position="227"/>
        <end position="393"/>
    </location>
</feature>
<organism evidence="9 10">
    <name type="scientific">Brachionus calyciflorus</name>
    <dbReference type="NCBI Taxonomy" id="104777"/>
    <lineage>
        <taxon>Eukaryota</taxon>
        <taxon>Metazoa</taxon>
        <taxon>Spiralia</taxon>
        <taxon>Gnathifera</taxon>
        <taxon>Rotifera</taxon>
        <taxon>Eurotatoria</taxon>
        <taxon>Monogononta</taxon>
        <taxon>Pseudotrocha</taxon>
        <taxon>Ploima</taxon>
        <taxon>Brachionidae</taxon>
        <taxon>Brachionus</taxon>
    </lineage>
</organism>
<name>A0A813XDZ8_9BILA</name>
<evidence type="ECO:0000256" key="1">
    <source>
        <dbReference type="ARBA" id="ARBA00001166"/>
    </source>
</evidence>
<evidence type="ECO:0000256" key="3">
    <source>
        <dbReference type="ARBA" id="ARBA00010876"/>
    </source>
</evidence>
<evidence type="ECO:0000256" key="6">
    <source>
        <dbReference type="ARBA" id="ARBA00039953"/>
    </source>
</evidence>
<dbReference type="PANTHER" id="PTHR21600:SF83">
    <property type="entry name" value="PSEUDOURIDYLATE SYNTHASE RPUSD4, MITOCHONDRIAL"/>
    <property type="match status" value="1"/>
</dbReference>
<dbReference type="SUPFAM" id="SSF55120">
    <property type="entry name" value="Pseudouridine synthase"/>
    <property type="match status" value="1"/>
</dbReference>
<gene>
    <name evidence="9" type="ORF">OXX778_LOCUS9847</name>
</gene>
<dbReference type="GO" id="GO:0003723">
    <property type="term" value="F:RNA binding"/>
    <property type="evidence" value="ECO:0007669"/>
    <property type="project" value="InterPro"/>
</dbReference>
<dbReference type="PROSITE" id="PS01129">
    <property type="entry name" value="PSI_RLU"/>
    <property type="match status" value="1"/>
</dbReference>
<dbReference type="InterPro" id="IPR050188">
    <property type="entry name" value="RluA_PseudoU_synthase"/>
</dbReference>
<protein>
    <recommendedName>
        <fullName evidence="6">Pseudouridylate synthase RPUSD4, mitochondrial</fullName>
    </recommendedName>
    <alternativeName>
        <fullName evidence="7">RNA pseudouridylate synthase domain-containing protein 4</fullName>
    </alternativeName>
</protein>
<reference evidence="9" key="1">
    <citation type="submission" date="2021-02" db="EMBL/GenBank/DDBJ databases">
        <authorList>
            <person name="Nowell W R."/>
        </authorList>
    </citation>
    <scope>NUCLEOTIDE SEQUENCE</scope>
    <source>
        <strain evidence="9">Ploen Becks lab</strain>
    </source>
</reference>
<dbReference type="InterPro" id="IPR006224">
    <property type="entry name" value="PsdUridine_synth_RluA-like_CS"/>
</dbReference>
<evidence type="ECO:0000313" key="9">
    <source>
        <dbReference type="EMBL" id="CAF0869260.1"/>
    </source>
</evidence>
<dbReference type="EMBL" id="CAJNOC010001490">
    <property type="protein sequence ID" value="CAF0869260.1"/>
    <property type="molecule type" value="Genomic_DNA"/>
</dbReference>
<evidence type="ECO:0000256" key="5">
    <source>
        <dbReference type="ARBA" id="ARBA00036943"/>
    </source>
</evidence>
<comment type="catalytic activity">
    <reaction evidence="2">
        <text>uridine in 5S rRNA = pseudouridine in 5S rRNA</text>
        <dbReference type="Rhea" id="RHEA:47036"/>
        <dbReference type="Rhea" id="RHEA-COMP:11730"/>
        <dbReference type="Rhea" id="RHEA-COMP:11731"/>
        <dbReference type="ChEBI" id="CHEBI:65314"/>
        <dbReference type="ChEBI" id="CHEBI:65315"/>
    </reaction>
</comment>
<dbReference type="Proteomes" id="UP000663879">
    <property type="component" value="Unassembled WGS sequence"/>
</dbReference>
<evidence type="ECO:0000259" key="8">
    <source>
        <dbReference type="Pfam" id="PF00849"/>
    </source>
</evidence>
<evidence type="ECO:0000256" key="2">
    <source>
        <dbReference type="ARBA" id="ARBA00001896"/>
    </source>
</evidence>
<dbReference type="InterPro" id="IPR006145">
    <property type="entry name" value="PsdUridine_synth_RsuA/RluA"/>
</dbReference>
<evidence type="ECO:0000313" key="10">
    <source>
        <dbReference type="Proteomes" id="UP000663879"/>
    </source>
</evidence>
<dbReference type="CDD" id="cd02869">
    <property type="entry name" value="PseudoU_synth_RluA_like"/>
    <property type="match status" value="1"/>
</dbReference>
<comment type="catalytic activity">
    <reaction evidence="5">
        <text>a uridine in tRNA = a pseudouridine in tRNA</text>
        <dbReference type="Rhea" id="RHEA:54572"/>
        <dbReference type="Rhea" id="RHEA-COMP:13339"/>
        <dbReference type="Rhea" id="RHEA-COMP:13934"/>
        <dbReference type="ChEBI" id="CHEBI:65314"/>
        <dbReference type="ChEBI" id="CHEBI:65315"/>
    </reaction>
</comment>
<dbReference type="OrthoDB" id="418349at2759"/>